<name>A0A1Y5I4P3_OSTTA</name>
<dbReference type="EMBL" id="KZ155832">
    <property type="protein sequence ID" value="OUS43194.1"/>
    <property type="molecule type" value="Genomic_DNA"/>
</dbReference>
<sequence>METRAREGNAEVDASEGSRASSAAARALRPSFLAARRGSRFAHQEFVRLCADAARRGTLTVGDARVEAALMGLSAEARMGQSEQDAFASAVAMVILTLRRFDDAFDASAEIDPEARGMLKYIEMTNKNADEGHTLRRMELERRFLNPESARRAPAPHETIMRMNCKLTLLTREMIEHERGITSARRELEALSASVSTDETEVIEIETKQQLALGWCTRERTPARALASDMLVAFFSVLTGHPVGYRAFVRAARTAYESGISADEITAALDGAELDVEGTRRGMFGRASDAPKLFAGFVSTAYVAFEAQGLPLPPAANGDEDLYAYANYPRAIDETGVEREEESDDKKRAFSRGLRQAVELWLTMDREELANQVQASLSMDEGDDDVAKQPFETGTPPPPGDDESFGVVRDDSLSRSSITIETLRNQKNIVSFVRDELARDAR</sequence>
<gene>
    <name evidence="2" type="ORF">BE221DRAFT_81132</name>
</gene>
<organism evidence="2">
    <name type="scientific">Ostreococcus tauri</name>
    <name type="common">Marine green alga</name>
    <dbReference type="NCBI Taxonomy" id="70448"/>
    <lineage>
        <taxon>Eukaryota</taxon>
        <taxon>Viridiplantae</taxon>
        <taxon>Chlorophyta</taxon>
        <taxon>Mamiellophyceae</taxon>
        <taxon>Mamiellales</taxon>
        <taxon>Bathycoccaceae</taxon>
        <taxon>Ostreococcus</taxon>
    </lineage>
</organism>
<protein>
    <submittedName>
        <fullName evidence="2">Uncharacterized protein</fullName>
    </submittedName>
</protein>
<dbReference type="AlphaFoldDB" id="A0A1Y5I4P3"/>
<feature type="region of interest" description="Disordered" evidence="1">
    <location>
        <begin position="378"/>
        <end position="411"/>
    </location>
</feature>
<accession>A0A1Y5I4P3</accession>
<evidence type="ECO:0000313" key="2">
    <source>
        <dbReference type="EMBL" id="OUS43194.1"/>
    </source>
</evidence>
<evidence type="ECO:0000256" key="1">
    <source>
        <dbReference type="SAM" id="MobiDB-lite"/>
    </source>
</evidence>
<reference evidence="2" key="1">
    <citation type="submission" date="2017-04" db="EMBL/GenBank/DDBJ databases">
        <title>Population genomics of picophytoplankton unveils novel chromosome hypervariability.</title>
        <authorList>
            <consortium name="DOE Joint Genome Institute"/>
            <person name="Blanc-Mathieu R."/>
            <person name="Krasovec M."/>
            <person name="Hebrard M."/>
            <person name="Yau S."/>
            <person name="Desgranges E."/>
            <person name="Martin J."/>
            <person name="Schackwitz W."/>
            <person name="Kuo A."/>
            <person name="Salin G."/>
            <person name="Donnadieu C."/>
            <person name="Desdevises Y."/>
            <person name="Sanchez-Ferandin S."/>
            <person name="Moreau H."/>
            <person name="Rivals E."/>
            <person name="Grigoriev I.V."/>
            <person name="Grimsley N."/>
            <person name="Eyre-Walker A."/>
            <person name="Piganeau G."/>
        </authorList>
    </citation>
    <scope>NUCLEOTIDE SEQUENCE [LARGE SCALE GENOMIC DNA]</scope>
    <source>
        <strain evidence="2">RCC 1115</strain>
    </source>
</reference>
<dbReference type="Proteomes" id="UP000195557">
    <property type="component" value="Unassembled WGS sequence"/>
</dbReference>
<proteinExistence type="predicted"/>
<feature type="region of interest" description="Disordered" evidence="1">
    <location>
        <begin position="1"/>
        <end position="20"/>
    </location>
</feature>